<evidence type="ECO:0000313" key="2">
    <source>
        <dbReference type="EMBL" id="UJG42837.1"/>
    </source>
</evidence>
<gene>
    <name evidence="2" type="ORF">K9W46_10695</name>
</gene>
<organism evidence="2">
    <name type="scientific">Candidatus Heimdallarchaeum endolithica</name>
    <dbReference type="NCBI Taxonomy" id="2876572"/>
    <lineage>
        <taxon>Archaea</taxon>
        <taxon>Promethearchaeati</taxon>
        <taxon>Candidatus Heimdallarchaeota</taxon>
        <taxon>Candidatus Heimdallarchaeia (ex Rinke et al. 2021) (nom. nud.)</taxon>
        <taxon>Candidatus Heimdallarchaeales</taxon>
        <taxon>Candidatus Heimdallarchaeaceae</taxon>
        <taxon>Candidatus Heimdallarchaeum</taxon>
    </lineage>
</organism>
<dbReference type="Proteomes" id="UP001200513">
    <property type="component" value="Chromosome"/>
</dbReference>
<dbReference type="EMBL" id="CP084167">
    <property type="protein sequence ID" value="UJG42837.1"/>
    <property type="molecule type" value="Genomic_DNA"/>
</dbReference>
<evidence type="ECO:0000259" key="1">
    <source>
        <dbReference type="Pfam" id="PF13156"/>
    </source>
</evidence>
<feature type="domain" description="Mrr-like" evidence="1">
    <location>
        <begin position="40"/>
        <end position="102"/>
    </location>
</feature>
<dbReference type="AlphaFoldDB" id="A0A9Y1FMM1"/>
<dbReference type="Pfam" id="PF13156">
    <property type="entry name" value="Mrr_cat_2"/>
    <property type="match status" value="1"/>
</dbReference>
<sequence length="290" mass="34130">MHSFIDSKIYPPNNWDVFEKMVTDVFAKEFDEPSFVRYGRTGQKQKGIDIINQDISKLKGYWGIQCKNKNLTEKEIDNIVEDAKKFDLELSKLIIATTMKRDQKILIYVMKKSKHHSSNSLFSVEIYFWEDLKTMLANHPSLLSKYYPHYDNDTFDKVERLILDSSVDSWSYNEGGVYSLKTDVKLVIKKEKEYREFSEKWVENFADKKAYMSIYSIFYNNSLIKRESFVDVDGFRMSLPLPSLDNNGLTISEFQYKLCKIINGPHVSYSQYRIKRYIATAGIKVKKDTY</sequence>
<protein>
    <recommendedName>
        <fullName evidence="1">Mrr-like domain-containing protein</fullName>
    </recommendedName>
</protein>
<proteinExistence type="predicted"/>
<accession>A0A9Y1FMM1</accession>
<reference evidence="2" key="1">
    <citation type="journal article" date="2022" name="Nat. Microbiol.">
        <title>Unique mobile elements and scalable gene flow at the prokaryote-eukaryote boundary revealed by circularized Asgard archaea genomes.</title>
        <authorList>
            <person name="Wu F."/>
            <person name="Speth D.R."/>
            <person name="Philosof A."/>
            <person name="Cremiere A."/>
            <person name="Narayanan A."/>
            <person name="Barco R.A."/>
            <person name="Connon S.A."/>
            <person name="Amend J.P."/>
            <person name="Antoshechkin I.A."/>
            <person name="Orphan V.J."/>
        </authorList>
    </citation>
    <scope>NUCLEOTIDE SEQUENCE</scope>
    <source>
        <strain evidence="2">PR6</strain>
    </source>
</reference>
<dbReference type="InterPro" id="IPR039442">
    <property type="entry name" value="Mrr-like_dom"/>
</dbReference>
<name>A0A9Y1FMM1_9ARCH</name>